<dbReference type="Proteomes" id="UP000224080">
    <property type="component" value="Unassembled WGS sequence"/>
</dbReference>
<name>A0A2B7WHR4_9EURO</name>
<organism evidence="1 2">
    <name type="scientific">Blastomyces parvus</name>
    <dbReference type="NCBI Taxonomy" id="2060905"/>
    <lineage>
        <taxon>Eukaryota</taxon>
        <taxon>Fungi</taxon>
        <taxon>Dikarya</taxon>
        <taxon>Ascomycota</taxon>
        <taxon>Pezizomycotina</taxon>
        <taxon>Eurotiomycetes</taxon>
        <taxon>Eurotiomycetidae</taxon>
        <taxon>Onygenales</taxon>
        <taxon>Ajellomycetaceae</taxon>
        <taxon>Blastomyces</taxon>
    </lineage>
</organism>
<evidence type="ECO:0000313" key="2">
    <source>
        <dbReference type="Proteomes" id="UP000224080"/>
    </source>
</evidence>
<gene>
    <name evidence="1" type="ORF">GX51_07971</name>
</gene>
<dbReference type="AlphaFoldDB" id="A0A2B7WHR4"/>
<reference evidence="1 2" key="1">
    <citation type="submission" date="2017-10" db="EMBL/GenBank/DDBJ databases">
        <title>Comparative genomics in systemic dimorphic fungi from Ajellomycetaceae.</title>
        <authorList>
            <person name="Munoz J.F."/>
            <person name="Mcewen J.G."/>
            <person name="Clay O.K."/>
            <person name="Cuomo C.A."/>
        </authorList>
    </citation>
    <scope>NUCLEOTIDE SEQUENCE [LARGE SCALE GENOMIC DNA]</scope>
    <source>
        <strain evidence="1 2">UAMH130</strain>
    </source>
</reference>
<dbReference type="STRING" id="2060905.A0A2B7WHR4"/>
<dbReference type="EMBL" id="PDNC01000189">
    <property type="protein sequence ID" value="PGG96134.1"/>
    <property type="molecule type" value="Genomic_DNA"/>
</dbReference>
<proteinExistence type="predicted"/>
<keyword evidence="2" id="KW-1185">Reference proteome</keyword>
<sequence>MRAFLSNPQVDIDAIYLYVITYEYPRPELSRDTFLRVAVNVLGLDISSDEDIDTGGYQMPPKFTQFVGMLLDQIFLPLKARGNIAPQPSPAQLSGSARSLQESLAPLNQFHSYLRDLLPCL</sequence>
<comment type="caution">
    <text evidence="1">The sequence shown here is derived from an EMBL/GenBank/DDBJ whole genome shotgun (WGS) entry which is preliminary data.</text>
</comment>
<protein>
    <submittedName>
        <fullName evidence="1">Uncharacterized protein</fullName>
    </submittedName>
</protein>
<accession>A0A2B7WHR4</accession>
<evidence type="ECO:0000313" key="1">
    <source>
        <dbReference type="EMBL" id="PGG96134.1"/>
    </source>
</evidence>